<protein>
    <submittedName>
        <fullName evidence="5">SH2 domain-containing protein</fullName>
    </submittedName>
</protein>
<sequence>MIAPCRMVHGVLSRNAEGYALSVLLSENSKTKEVKHYKIYQSLSGNSYFLKEKHPFPSIKALIEYYSAFALGHARNRCRRLGEKYRVLEVYALKQTNSLVLEGEYLPRLLVLII</sequence>
<feature type="domain" description="SH2" evidence="2">
    <location>
        <begin position="18"/>
        <end position="85"/>
    </location>
</feature>
<dbReference type="AlphaFoldDB" id="A0A183AZ33"/>
<evidence type="ECO:0000256" key="1">
    <source>
        <dbReference type="PROSITE-ProRule" id="PRU00191"/>
    </source>
</evidence>
<organism evidence="5">
    <name type="scientific">Echinostoma caproni</name>
    <dbReference type="NCBI Taxonomy" id="27848"/>
    <lineage>
        <taxon>Eukaryota</taxon>
        <taxon>Metazoa</taxon>
        <taxon>Spiralia</taxon>
        <taxon>Lophotrochozoa</taxon>
        <taxon>Platyhelminthes</taxon>
        <taxon>Trematoda</taxon>
        <taxon>Digenea</taxon>
        <taxon>Plagiorchiida</taxon>
        <taxon>Echinostomata</taxon>
        <taxon>Echinostomatoidea</taxon>
        <taxon>Echinostomatidae</taxon>
        <taxon>Echinostoma</taxon>
    </lineage>
</organism>
<proteinExistence type="predicted"/>
<name>A0A183AZ33_9TREM</name>
<dbReference type="OrthoDB" id="9924021at2759"/>
<dbReference type="EMBL" id="UZAN01052412">
    <property type="protein sequence ID" value="VDP89480.1"/>
    <property type="molecule type" value="Genomic_DNA"/>
</dbReference>
<dbReference type="PROSITE" id="PS50001">
    <property type="entry name" value="SH2"/>
    <property type="match status" value="1"/>
</dbReference>
<reference evidence="5" key="1">
    <citation type="submission" date="2016-06" db="UniProtKB">
        <authorList>
            <consortium name="WormBaseParasite"/>
        </authorList>
    </citation>
    <scope>IDENTIFICATION</scope>
</reference>
<dbReference type="InterPro" id="IPR036860">
    <property type="entry name" value="SH2_dom_sf"/>
</dbReference>
<keyword evidence="1" id="KW-0727">SH2 domain</keyword>
<dbReference type="SUPFAM" id="SSF55550">
    <property type="entry name" value="SH2 domain"/>
    <property type="match status" value="1"/>
</dbReference>
<evidence type="ECO:0000313" key="4">
    <source>
        <dbReference type="Proteomes" id="UP000272942"/>
    </source>
</evidence>
<accession>A0A183AZ33</accession>
<reference evidence="3 4" key="2">
    <citation type="submission" date="2018-11" db="EMBL/GenBank/DDBJ databases">
        <authorList>
            <consortium name="Pathogen Informatics"/>
        </authorList>
    </citation>
    <scope>NUCLEOTIDE SEQUENCE [LARGE SCALE GENOMIC DNA]</scope>
    <source>
        <strain evidence="3 4">Egypt</strain>
    </source>
</reference>
<dbReference type="Proteomes" id="UP000272942">
    <property type="component" value="Unassembled WGS sequence"/>
</dbReference>
<evidence type="ECO:0000259" key="2">
    <source>
        <dbReference type="PROSITE" id="PS50001"/>
    </source>
</evidence>
<evidence type="ECO:0000313" key="3">
    <source>
        <dbReference type="EMBL" id="VDP89480.1"/>
    </source>
</evidence>
<dbReference type="WBParaSite" id="ECPE_0001225401-mRNA-1">
    <property type="protein sequence ID" value="ECPE_0001225401-mRNA-1"/>
    <property type="gene ID" value="ECPE_0001225401"/>
</dbReference>
<dbReference type="Pfam" id="PF00017">
    <property type="entry name" value="SH2"/>
    <property type="match status" value="1"/>
</dbReference>
<evidence type="ECO:0000313" key="5">
    <source>
        <dbReference type="WBParaSite" id="ECPE_0001225401-mRNA-1"/>
    </source>
</evidence>
<gene>
    <name evidence="3" type="ORF">ECPE_LOCUS12218</name>
</gene>
<dbReference type="Gene3D" id="3.30.505.10">
    <property type="entry name" value="SH2 domain"/>
    <property type="match status" value="1"/>
</dbReference>
<keyword evidence="4" id="KW-1185">Reference proteome</keyword>
<dbReference type="InterPro" id="IPR000980">
    <property type="entry name" value="SH2"/>
</dbReference>